<dbReference type="KEGG" id="fcr:HYN56_19920"/>
<organism evidence="1 2">
    <name type="scientific">Flavobacterium crocinum</name>
    <dbReference type="NCBI Taxonomy" id="2183896"/>
    <lineage>
        <taxon>Bacteria</taxon>
        <taxon>Pseudomonadati</taxon>
        <taxon>Bacteroidota</taxon>
        <taxon>Flavobacteriia</taxon>
        <taxon>Flavobacteriales</taxon>
        <taxon>Flavobacteriaceae</taxon>
        <taxon>Flavobacterium</taxon>
    </lineage>
</organism>
<protein>
    <submittedName>
        <fullName evidence="1">Uncharacterized protein</fullName>
    </submittedName>
</protein>
<dbReference type="Proteomes" id="UP000245250">
    <property type="component" value="Chromosome"/>
</dbReference>
<gene>
    <name evidence="1" type="ORF">HYN56_19920</name>
</gene>
<proteinExistence type="predicted"/>
<sequence>MSCSLEELTQLIIPNDGSSILSGEITATEKENQAAVLETLIQLDSQGLIFLDSDADRSVITTKGMLKVHNRILCN</sequence>
<evidence type="ECO:0000313" key="1">
    <source>
        <dbReference type="EMBL" id="AWK06370.1"/>
    </source>
</evidence>
<reference evidence="1 2" key="1">
    <citation type="submission" date="2018-05" db="EMBL/GenBank/DDBJ databases">
        <title>Genome sequencing of Flavobacterium sp. HYN0056.</title>
        <authorList>
            <person name="Yi H."/>
            <person name="Baek C."/>
        </authorList>
    </citation>
    <scope>NUCLEOTIDE SEQUENCE [LARGE SCALE GENOMIC DNA]</scope>
    <source>
        <strain evidence="1 2">HYN0056</strain>
    </source>
</reference>
<accession>A0A2S1YQI4</accession>
<keyword evidence="2" id="KW-1185">Reference proteome</keyword>
<evidence type="ECO:0000313" key="2">
    <source>
        <dbReference type="Proteomes" id="UP000245250"/>
    </source>
</evidence>
<dbReference type="EMBL" id="CP029255">
    <property type="protein sequence ID" value="AWK06370.1"/>
    <property type="molecule type" value="Genomic_DNA"/>
</dbReference>
<name>A0A2S1YQI4_9FLAO</name>
<dbReference type="AlphaFoldDB" id="A0A2S1YQI4"/>